<proteinExistence type="predicted"/>
<dbReference type="Proteomes" id="UP000037035">
    <property type="component" value="Unassembled WGS sequence"/>
</dbReference>
<organism evidence="1 2">
    <name type="scientific">Puccinia sorghi</name>
    <dbReference type="NCBI Taxonomy" id="27349"/>
    <lineage>
        <taxon>Eukaryota</taxon>
        <taxon>Fungi</taxon>
        <taxon>Dikarya</taxon>
        <taxon>Basidiomycota</taxon>
        <taxon>Pucciniomycotina</taxon>
        <taxon>Pucciniomycetes</taxon>
        <taxon>Pucciniales</taxon>
        <taxon>Pucciniaceae</taxon>
        <taxon>Puccinia</taxon>
    </lineage>
</organism>
<dbReference type="EMBL" id="LAVV01012617">
    <property type="protein sequence ID" value="KNZ46495.1"/>
    <property type="molecule type" value="Genomic_DNA"/>
</dbReference>
<dbReference type="AlphaFoldDB" id="A0A0L6UFE7"/>
<sequence>MTRETTLIPLDPLLNELTPTRPALSTRLSSRRPSQRKITPTIVSHQLMSLKPIPEGQKTSKRKKSKDLMLEKVLKTQEDLVRISREKMSLNLELIGRRRRGKYWITPSSVIFSNHHSCLPIIILVFNCFFG</sequence>
<protein>
    <recommendedName>
        <fullName evidence="3">No apical meristem-associated C-terminal domain-containing protein</fullName>
    </recommendedName>
</protein>
<dbReference type="VEuPathDB" id="FungiDB:VP01_720g2"/>
<evidence type="ECO:0000313" key="1">
    <source>
        <dbReference type="EMBL" id="KNZ46495.1"/>
    </source>
</evidence>
<accession>A0A0L6UFE7</accession>
<gene>
    <name evidence="1" type="ORF">VP01_720g2</name>
</gene>
<evidence type="ECO:0000313" key="2">
    <source>
        <dbReference type="Proteomes" id="UP000037035"/>
    </source>
</evidence>
<keyword evidence="2" id="KW-1185">Reference proteome</keyword>
<comment type="caution">
    <text evidence="1">The sequence shown here is derived from an EMBL/GenBank/DDBJ whole genome shotgun (WGS) entry which is preliminary data.</text>
</comment>
<evidence type="ECO:0008006" key="3">
    <source>
        <dbReference type="Google" id="ProtNLM"/>
    </source>
</evidence>
<name>A0A0L6UFE7_9BASI</name>
<reference evidence="1 2" key="1">
    <citation type="submission" date="2015-08" db="EMBL/GenBank/DDBJ databases">
        <title>Next Generation Sequencing and Analysis of the Genome of Puccinia sorghi L Schw, the Causal Agent of Maize Common Rust.</title>
        <authorList>
            <person name="Rochi L."/>
            <person name="Burguener G."/>
            <person name="Darino M."/>
            <person name="Turjanski A."/>
            <person name="Kreff E."/>
            <person name="Dieguez M.J."/>
            <person name="Sacco F."/>
        </authorList>
    </citation>
    <scope>NUCLEOTIDE SEQUENCE [LARGE SCALE GENOMIC DNA]</scope>
    <source>
        <strain evidence="1 2">RO10H11247</strain>
    </source>
</reference>